<protein>
    <submittedName>
        <fullName evidence="5">Type 1 glutamine amidotransferase domain-containing protein</fullName>
    </submittedName>
</protein>
<dbReference type="RefSeq" id="WP_068457013.1">
    <property type="nucleotide sequence ID" value="NZ_JBCEWA010000008.1"/>
</dbReference>
<comment type="similarity">
    <text evidence="3">Belongs to the peptidase C56 family. HSP31-like subfamily.</text>
</comment>
<dbReference type="CDD" id="cd03141">
    <property type="entry name" value="GATase1_Hsp31_like"/>
    <property type="match status" value="1"/>
</dbReference>
<keyword evidence="1" id="KW-0346">Stress response</keyword>
<evidence type="ECO:0000256" key="3">
    <source>
        <dbReference type="ARBA" id="ARBA00038493"/>
    </source>
</evidence>
<dbReference type="PANTHER" id="PTHR48094:SF11">
    <property type="entry name" value="GLUTATHIONE-INDEPENDENT GLYOXALASE HSP31-RELATED"/>
    <property type="match status" value="1"/>
</dbReference>
<keyword evidence="6" id="KW-1185">Reference proteome</keyword>
<gene>
    <name evidence="5" type="ORF">AAF454_11445</name>
</gene>
<comment type="caution">
    <text evidence="5">The sequence shown here is derived from an EMBL/GenBank/DDBJ whole genome shotgun (WGS) entry which is preliminary data.</text>
</comment>
<dbReference type="Pfam" id="PF01965">
    <property type="entry name" value="DJ-1_PfpI"/>
    <property type="match status" value="1"/>
</dbReference>
<dbReference type="SUPFAM" id="SSF52317">
    <property type="entry name" value="Class I glutamine amidotransferase-like"/>
    <property type="match status" value="1"/>
</dbReference>
<dbReference type="Proteomes" id="UP001398420">
    <property type="component" value="Unassembled WGS sequence"/>
</dbReference>
<accession>A0ABU9LPZ2</accession>
<dbReference type="InterPro" id="IPR002818">
    <property type="entry name" value="DJ-1/PfpI"/>
</dbReference>
<organism evidence="5 6">
    <name type="scientific">Kurthia gibsonii</name>
    <dbReference type="NCBI Taxonomy" id="33946"/>
    <lineage>
        <taxon>Bacteria</taxon>
        <taxon>Bacillati</taxon>
        <taxon>Bacillota</taxon>
        <taxon>Bacilli</taxon>
        <taxon>Bacillales</taxon>
        <taxon>Caryophanaceae</taxon>
        <taxon>Kurthia</taxon>
    </lineage>
</organism>
<dbReference type="Gene3D" id="3.40.50.880">
    <property type="match status" value="1"/>
</dbReference>
<evidence type="ECO:0000313" key="5">
    <source>
        <dbReference type="EMBL" id="MEL5989017.1"/>
    </source>
</evidence>
<evidence type="ECO:0000256" key="1">
    <source>
        <dbReference type="ARBA" id="ARBA00023016"/>
    </source>
</evidence>
<name>A0ABU9LPZ2_9BACL</name>
<evidence type="ECO:0000313" key="6">
    <source>
        <dbReference type="Proteomes" id="UP001398420"/>
    </source>
</evidence>
<keyword evidence="2" id="KW-0456">Lyase</keyword>
<dbReference type="EMBL" id="JBCEWA010000008">
    <property type="protein sequence ID" value="MEL5989017.1"/>
    <property type="molecule type" value="Genomic_DNA"/>
</dbReference>
<evidence type="ECO:0000256" key="2">
    <source>
        <dbReference type="ARBA" id="ARBA00023239"/>
    </source>
</evidence>
<proteinExistence type="inferred from homology"/>
<sequence>MKKILVVVTNVSKYPNQARATGLWLAEAVHFVEEVTKAGYEVDYVSPKGGYTPLDPHSLQADQMSELDWSYYTNPTFLNRLGTTMAASEVDASEYDAIYYTGGHGVMWDFPEDAHLQKLASAIYEKGGVVAAVCHGSVGLLNIQTATGDYLIKDKKVTGFTNTEEQAVGLTEVVPFLTEDALKERGGQYVKSDDWASFAVADERVVSGQNPSSGAAVAKEVIQYLEAQ</sequence>
<reference evidence="5 6" key="1">
    <citation type="submission" date="2024-04" db="EMBL/GenBank/DDBJ databases">
        <authorList>
            <person name="Wu Y.S."/>
            <person name="Zhang L."/>
        </authorList>
    </citation>
    <scope>NUCLEOTIDE SEQUENCE [LARGE SCALE GENOMIC DNA]</scope>
    <source>
        <strain evidence="5 6">KG-01</strain>
    </source>
</reference>
<feature type="domain" description="DJ-1/PfpI" evidence="4">
    <location>
        <begin position="27"/>
        <end position="222"/>
    </location>
</feature>
<dbReference type="InterPro" id="IPR029062">
    <property type="entry name" value="Class_I_gatase-like"/>
</dbReference>
<evidence type="ECO:0000259" key="4">
    <source>
        <dbReference type="Pfam" id="PF01965"/>
    </source>
</evidence>
<dbReference type="PANTHER" id="PTHR48094">
    <property type="entry name" value="PROTEIN/NUCLEIC ACID DEGLYCASE DJ-1-RELATED"/>
    <property type="match status" value="1"/>
</dbReference>
<keyword evidence="5" id="KW-0315">Glutamine amidotransferase</keyword>
<dbReference type="InterPro" id="IPR050325">
    <property type="entry name" value="Prot/Nucl_acid_deglycase"/>
</dbReference>